<dbReference type="GO" id="GO:0006631">
    <property type="term" value="P:fatty acid metabolic process"/>
    <property type="evidence" value="ECO:0007669"/>
    <property type="project" value="TreeGrafter"/>
</dbReference>
<dbReference type="AlphaFoldDB" id="D5EN02"/>
<gene>
    <name evidence="4" type="ordered locus">Caka_2376</name>
</gene>
<keyword evidence="4" id="KW-0436">Ligase</keyword>
<keyword evidence="5" id="KW-1185">Reference proteome</keyword>
<dbReference type="GO" id="GO:0031956">
    <property type="term" value="F:medium-chain fatty acid-CoA ligase activity"/>
    <property type="evidence" value="ECO:0007669"/>
    <property type="project" value="TreeGrafter"/>
</dbReference>
<dbReference type="InterPro" id="IPR025110">
    <property type="entry name" value="AMP-bd_C"/>
</dbReference>
<organism evidence="4 5">
    <name type="scientific">Coraliomargarita akajimensis (strain DSM 45221 / IAM 15411 / JCM 23193 / KCTC 12865 / 04OKA010-24)</name>
    <dbReference type="NCBI Taxonomy" id="583355"/>
    <lineage>
        <taxon>Bacteria</taxon>
        <taxon>Pseudomonadati</taxon>
        <taxon>Verrucomicrobiota</taxon>
        <taxon>Opitutia</taxon>
        <taxon>Puniceicoccales</taxon>
        <taxon>Coraliomargaritaceae</taxon>
        <taxon>Coraliomargarita</taxon>
    </lineage>
</organism>
<proteinExistence type="inferred from homology"/>
<dbReference type="InterPro" id="IPR020845">
    <property type="entry name" value="AMP-binding_CS"/>
</dbReference>
<dbReference type="InterPro" id="IPR000873">
    <property type="entry name" value="AMP-dep_synth/lig_dom"/>
</dbReference>
<evidence type="ECO:0000259" key="2">
    <source>
        <dbReference type="Pfam" id="PF00501"/>
    </source>
</evidence>
<evidence type="ECO:0000259" key="3">
    <source>
        <dbReference type="Pfam" id="PF13193"/>
    </source>
</evidence>
<evidence type="ECO:0000256" key="1">
    <source>
        <dbReference type="ARBA" id="ARBA00006432"/>
    </source>
</evidence>
<dbReference type="Pfam" id="PF00501">
    <property type="entry name" value="AMP-binding"/>
    <property type="match status" value="1"/>
</dbReference>
<accession>D5EN02</accession>
<dbReference type="eggNOG" id="COG0318">
    <property type="taxonomic scope" value="Bacteria"/>
</dbReference>
<dbReference type="HOGENOM" id="CLU_000022_59_13_0"/>
<protein>
    <submittedName>
        <fullName evidence="4">AMP-dependent synthetase and ligase</fullName>
    </submittedName>
</protein>
<dbReference type="RefSeq" id="WP_013044114.1">
    <property type="nucleotide sequence ID" value="NC_014008.1"/>
</dbReference>
<evidence type="ECO:0000313" key="5">
    <source>
        <dbReference type="Proteomes" id="UP000000925"/>
    </source>
</evidence>
<dbReference type="PANTHER" id="PTHR43201">
    <property type="entry name" value="ACYL-COA SYNTHETASE"/>
    <property type="match status" value="1"/>
</dbReference>
<dbReference type="EMBL" id="CP001998">
    <property type="protein sequence ID" value="ADE55392.1"/>
    <property type="molecule type" value="Genomic_DNA"/>
</dbReference>
<name>D5EN02_CORAD</name>
<reference evidence="4 5" key="1">
    <citation type="journal article" date="2010" name="Stand. Genomic Sci.">
        <title>Complete genome sequence of Coraliomargarita akajimensis type strain (04OKA010-24).</title>
        <authorList>
            <person name="Mavromatis K."/>
            <person name="Abt B."/>
            <person name="Brambilla E."/>
            <person name="Lapidus A."/>
            <person name="Copeland A."/>
            <person name="Deshpande S."/>
            <person name="Nolan M."/>
            <person name="Lucas S."/>
            <person name="Tice H."/>
            <person name="Cheng J.F."/>
            <person name="Han C."/>
            <person name="Detter J.C."/>
            <person name="Woyke T."/>
            <person name="Goodwin L."/>
            <person name="Pitluck S."/>
            <person name="Held B."/>
            <person name="Brettin T."/>
            <person name="Tapia R."/>
            <person name="Ivanova N."/>
            <person name="Mikhailova N."/>
            <person name="Pati A."/>
            <person name="Liolios K."/>
            <person name="Chen A."/>
            <person name="Palaniappan K."/>
            <person name="Land M."/>
            <person name="Hauser L."/>
            <person name="Chang Y.J."/>
            <person name="Jeffries C.D."/>
            <person name="Rohde M."/>
            <person name="Goker M."/>
            <person name="Bristow J."/>
            <person name="Eisen J.A."/>
            <person name="Markowitz V."/>
            <person name="Hugenholtz P."/>
            <person name="Klenk H.P."/>
            <person name="Kyrpides N.C."/>
        </authorList>
    </citation>
    <scope>NUCLEOTIDE SEQUENCE [LARGE SCALE GENOMIC DNA]</scope>
    <source>
        <strain evidence="5">DSM 45221 / IAM 15411 / JCM 23193 / KCTC 12865</strain>
    </source>
</reference>
<comment type="similarity">
    <text evidence="1">Belongs to the ATP-dependent AMP-binding enzyme family.</text>
</comment>
<dbReference type="STRING" id="583355.Caka_2376"/>
<dbReference type="InterPro" id="IPR045851">
    <property type="entry name" value="AMP-bd_C_sf"/>
</dbReference>
<dbReference type="CDD" id="cd04433">
    <property type="entry name" value="AFD_class_I"/>
    <property type="match status" value="1"/>
</dbReference>
<dbReference type="Gene3D" id="3.40.50.12780">
    <property type="entry name" value="N-terminal domain of ligase-like"/>
    <property type="match status" value="1"/>
</dbReference>
<dbReference type="OrthoDB" id="9803968at2"/>
<feature type="domain" description="AMP-dependent synthetase/ligase" evidence="2">
    <location>
        <begin position="10"/>
        <end position="277"/>
    </location>
</feature>
<sequence length="445" mass="49357">MSWIHDRFSTYGEQLAAIEDSKAWTYTDLLKALQQQVDYLRSSLSGSKQQVISVTDKTTVGSLIKLLAIAELKQIAHPLPTVILGEEREAQLTIAQTDWLLQEDDIQRQPTTSPKAQLFQQLKAQDAAGLILFSSGTSGQPKGMLHNFNALLNRYQSVQPRQERNLQLLLSDHIGGLDSALRTWFAGSTLILPKQLSPDAVGAAIEAHRATVLPASPTFLNLMLIAGIPANYDCSSLRIIAYGAEPMPQDLLNRIAKAFPQADLQQKFGTSETGTIRIQSLKSSSLLFRINDTDSQWKVDAGELWLRTPSRIIGYLNADDTALEKDGWYRTGDLVDEAEDGYLRIIGRASDLINVGGLKVHPREIENIILEIPEIIDCRVYAMDDPIRGKSIACDLVTMIPDASPLTLKRTLRTHCRGRLANWKVPSTVTIASKLSSTHRLKREP</sequence>
<dbReference type="SUPFAM" id="SSF56801">
    <property type="entry name" value="Acetyl-CoA synthetase-like"/>
    <property type="match status" value="1"/>
</dbReference>
<dbReference type="KEGG" id="caa:Caka_2376"/>
<dbReference type="InterPro" id="IPR042099">
    <property type="entry name" value="ANL_N_sf"/>
</dbReference>
<evidence type="ECO:0000313" key="4">
    <source>
        <dbReference type="EMBL" id="ADE55392.1"/>
    </source>
</evidence>
<dbReference type="Proteomes" id="UP000000925">
    <property type="component" value="Chromosome"/>
</dbReference>
<dbReference type="PROSITE" id="PS00455">
    <property type="entry name" value="AMP_BINDING"/>
    <property type="match status" value="1"/>
</dbReference>
<feature type="domain" description="AMP-binding enzyme C-terminal" evidence="3">
    <location>
        <begin position="364"/>
        <end position="439"/>
    </location>
</feature>
<dbReference type="Pfam" id="PF13193">
    <property type="entry name" value="AMP-binding_C"/>
    <property type="match status" value="1"/>
</dbReference>
<dbReference type="Gene3D" id="3.30.300.30">
    <property type="match status" value="1"/>
</dbReference>
<dbReference type="PANTHER" id="PTHR43201:SF8">
    <property type="entry name" value="ACYL-COA SYNTHETASE FAMILY MEMBER 3"/>
    <property type="match status" value="1"/>
</dbReference>